<organism evidence="3 4">
    <name type="scientific">Falsarthrobacter nasiphocae</name>
    <dbReference type="NCBI Taxonomy" id="189863"/>
    <lineage>
        <taxon>Bacteria</taxon>
        <taxon>Bacillati</taxon>
        <taxon>Actinomycetota</taxon>
        <taxon>Actinomycetes</taxon>
        <taxon>Micrococcales</taxon>
        <taxon>Micrococcaceae</taxon>
        <taxon>Falsarthrobacter</taxon>
    </lineage>
</organism>
<keyword evidence="4" id="KW-1185">Reference proteome</keyword>
<proteinExistence type="predicted"/>
<protein>
    <submittedName>
        <fullName evidence="3">Membrane protein YqjE</fullName>
    </submittedName>
</protein>
<feature type="region of interest" description="Disordered" evidence="1">
    <location>
        <begin position="191"/>
        <end position="218"/>
    </location>
</feature>
<dbReference type="AlphaFoldDB" id="A0AAE4C8P7"/>
<accession>A0AAE4C8P7</accession>
<reference evidence="3" key="1">
    <citation type="submission" date="2023-07" db="EMBL/GenBank/DDBJ databases">
        <title>Sequencing the genomes of 1000 actinobacteria strains.</title>
        <authorList>
            <person name="Klenk H.-P."/>
        </authorList>
    </citation>
    <scope>NUCLEOTIDE SEQUENCE</scope>
    <source>
        <strain evidence="3">DSM 13988</strain>
    </source>
</reference>
<feature type="transmembrane region" description="Helical" evidence="2">
    <location>
        <begin position="69"/>
        <end position="92"/>
    </location>
</feature>
<feature type="region of interest" description="Disordered" evidence="1">
    <location>
        <begin position="128"/>
        <end position="163"/>
    </location>
</feature>
<dbReference type="RefSeq" id="WP_309851937.1">
    <property type="nucleotide sequence ID" value="NZ_BAAAIU010000020.1"/>
</dbReference>
<gene>
    <name evidence="3" type="ORF">J2S35_001570</name>
</gene>
<sequence>MPALAKTLFRLAPRQLQDEVQIAILELKKKGIGLGVAAGLFVGALVLVTFLVTSLLVAMIAGIAGAGRIAITALIVAGAFLVIAAILALVGLSRLKKNLPLKPNRAIRGIKHDIGVLKEGRRFDERSLVDTRTKEQREADAKRAAEEREAKKRQQKIDQGIDPDAKPLTLEQLLSLTSQRRQNIAGTRDELVEELPIEDPAAPKQAGAARRSPKTDAAQAVRSFQKSASRKLGEAKLNAETRLEQAKAVAAEKIEARSNHTSTAAVGVHGAHAPSRPARVAGQGESLADRLAERKGAVAAAGASLSVFAVLASKLGRRK</sequence>
<evidence type="ECO:0000256" key="2">
    <source>
        <dbReference type="SAM" id="Phobius"/>
    </source>
</evidence>
<comment type="caution">
    <text evidence="3">The sequence shown here is derived from an EMBL/GenBank/DDBJ whole genome shotgun (WGS) entry which is preliminary data.</text>
</comment>
<feature type="compositionally biased region" description="Basic and acidic residues" evidence="1">
    <location>
        <begin position="128"/>
        <end position="156"/>
    </location>
</feature>
<name>A0AAE4C8P7_9MICC</name>
<dbReference type="Proteomes" id="UP001247307">
    <property type="component" value="Unassembled WGS sequence"/>
</dbReference>
<evidence type="ECO:0000313" key="3">
    <source>
        <dbReference type="EMBL" id="MDR6892630.1"/>
    </source>
</evidence>
<dbReference type="InterPro" id="IPR009937">
    <property type="entry name" value="Phage_holin_3_6"/>
</dbReference>
<dbReference type="Pfam" id="PF07332">
    <property type="entry name" value="Phage_holin_3_6"/>
    <property type="match status" value="1"/>
</dbReference>
<keyword evidence="2" id="KW-1133">Transmembrane helix</keyword>
<evidence type="ECO:0000256" key="1">
    <source>
        <dbReference type="SAM" id="MobiDB-lite"/>
    </source>
</evidence>
<feature type="transmembrane region" description="Helical" evidence="2">
    <location>
        <begin position="34"/>
        <end position="63"/>
    </location>
</feature>
<keyword evidence="2" id="KW-0472">Membrane</keyword>
<evidence type="ECO:0000313" key="4">
    <source>
        <dbReference type="Proteomes" id="UP001247307"/>
    </source>
</evidence>
<keyword evidence="2" id="KW-0812">Transmembrane</keyword>
<dbReference type="EMBL" id="JAVDUI010000001">
    <property type="protein sequence ID" value="MDR6892630.1"/>
    <property type="molecule type" value="Genomic_DNA"/>
</dbReference>